<feature type="transmembrane region" description="Helical" evidence="8">
    <location>
        <begin position="21"/>
        <end position="40"/>
    </location>
</feature>
<evidence type="ECO:0000256" key="2">
    <source>
        <dbReference type="ARBA" id="ARBA00007783"/>
    </source>
</evidence>
<dbReference type="GO" id="GO:0005886">
    <property type="term" value="C:plasma membrane"/>
    <property type="evidence" value="ECO:0007669"/>
    <property type="project" value="UniProtKB-SubCell"/>
</dbReference>
<keyword evidence="7 8" id="KW-0472">Membrane</keyword>
<feature type="transmembrane region" description="Helical" evidence="8">
    <location>
        <begin position="274"/>
        <end position="297"/>
    </location>
</feature>
<evidence type="ECO:0000256" key="1">
    <source>
        <dbReference type="ARBA" id="ARBA00004651"/>
    </source>
</evidence>
<gene>
    <name evidence="10" type="ORF">ASJ80_05180</name>
</gene>
<evidence type="ECO:0000256" key="6">
    <source>
        <dbReference type="ARBA" id="ARBA00022989"/>
    </source>
</evidence>
<dbReference type="Pfam" id="PF12698">
    <property type="entry name" value="ABC2_membrane_3"/>
    <property type="match status" value="1"/>
</dbReference>
<protein>
    <submittedName>
        <fullName evidence="10">ABC transporter</fullName>
    </submittedName>
</protein>
<organism evidence="10 11">
    <name type="scientific">Methanobacterium bryantii</name>
    <dbReference type="NCBI Taxonomy" id="2161"/>
    <lineage>
        <taxon>Archaea</taxon>
        <taxon>Methanobacteriati</taxon>
        <taxon>Methanobacteriota</taxon>
        <taxon>Methanomada group</taxon>
        <taxon>Methanobacteria</taxon>
        <taxon>Methanobacteriales</taxon>
        <taxon>Methanobacteriaceae</taxon>
        <taxon>Methanobacterium</taxon>
    </lineage>
</organism>
<proteinExistence type="inferred from homology"/>
<dbReference type="InterPro" id="IPR013525">
    <property type="entry name" value="ABC2_TM"/>
</dbReference>
<accession>A0A2A2H4F6</accession>
<keyword evidence="6 8" id="KW-1133">Transmembrane helix</keyword>
<keyword evidence="5 8" id="KW-0812">Transmembrane</keyword>
<evidence type="ECO:0000256" key="7">
    <source>
        <dbReference type="ARBA" id="ARBA00023136"/>
    </source>
</evidence>
<dbReference type="AlphaFoldDB" id="A0A2A2H4F6"/>
<evidence type="ECO:0000313" key="11">
    <source>
        <dbReference type="Proteomes" id="UP000217784"/>
    </source>
</evidence>
<evidence type="ECO:0000256" key="4">
    <source>
        <dbReference type="ARBA" id="ARBA00022475"/>
    </source>
</evidence>
<evidence type="ECO:0000256" key="3">
    <source>
        <dbReference type="ARBA" id="ARBA00022448"/>
    </source>
</evidence>
<dbReference type="PANTHER" id="PTHR30294:SF29">
    <property type="entry name" value="MULTIDRUG ABC TRANSPORTER PERMEASE YBHS-RELATED"/>
    <property type="match status" value="1"/>
</dbReference>
<dbReference type="InterPro" id="IPR047817">
    <property type="entry name" value="ABC2_TM_bact-type"/>
</dbReference>
<dbReference type="OrthoDB" id="70963at2157"/>
<keyword evidence="11" id="KW-1185">Reference proteome</keyword>
<keyword evidence="4" id="KW-1003">Cell membrane</keyword>
<dbReference type="InterPro" id="IPR051449">
    <property type="entry name" value="ABC-2_transporter_component"/>
</dbReference>
<feature type="domain" description="ABC transmembrane type-2" evidence="9">
    <location>
        <begin position="143"/>
        <end position="393"/>
    </location>
</feature>
<sequence length="400" mass="43851">MKFMSIASKDLKELLRDRRGLFFILLFPLFFMLIFGFAYGNMGENNEPHSIAVVNYDQGVTMPGGTNINFGDKTTDTLKDVQYPENDTNMFNVTLTSEAEADNLVKQRSVDAEIIIPENFSKSISTLTPSTVIVRGDTGYSGFGITQAMLSSVLGEYQTKLAAKIENNGNNQSEQLIQGKIEGLPGTESFTAFDYLAPGMMVFAILMLATSVATILTREVESGTLKRLKLSKMTSFDFLFGGLLPWSLVAAAQVLILFAVAIGIGFHWQGGIESIILSVIIGIIGGIASISLGMIIASFARSPPQAGQLGTLVAVPLTFMVGAFFQLPQMVIGSFMGQQIQVYDILPWYHVANALRYVLTYTVSWDTIMYQIVWAVVLSAILFVIGVFLFSRNRLRPDNS</sequence>
<feature type="transmembrane region" description="Helical" evidence="8">
    <location>
        <begin position="238"/>
        <end position="268"/>
    </location>
</feature>
<comment type="subcellular location">
    <subcellularLocation>
        <location evidence="1">Cell membrane</location>
        <topology evidence="1">Multi-pass membrane protein</topology>
    </subcellularLocation>
</comment>
<keyword evidence="3" id="KW-0813">Transport</keyword>
<evidence type="ECO:0000313" key="10">
    <source>
        <dbReference type="EMBL" id="PAV04247.1"/>
    </source>
</evidence>
<dbReference type="Gene3D" id="3.40.1710.10">
    <property type="entry name" value="abc type-2 transporter like domain"/>
    <property type="match status" value="1"/>
</dbReference>
<dbReference type="PANTHER" id="PTHR30294">
    <property type="entry name" value="MEMBRANE COMPONENT OF ABC TRANSPORTER YHHJ-RELATED"/>
    <property type="match status" value="1"/>
</dbReference>
<dbReference type="PROSITE" id="PS51012">
    <property type="entry name" value="ABC_TM2"/>
    <property type="match status" value="1"/>
</dbReference>
<comment type="similarity">
    <text evidence="2">Belongs to the ABC-2 integral membrane protein family.</text>
</comment>
<feature type="transmembrane region" description="Helical" evidence="8">
    <location>
        <begin position="195"/>
        <end position="217"/>
    </location>
</feature>
<comment type="caution">
    <text evidence="10">The sequence shown here is derived from an EMBL/GenBank/DDBJ whole genome shotgun (WGS) entry which is preliminary data.</text>
</comment>
<feature type="transmembrane region" description="Helical" evidence="8">
    <location>
        <begin position="368"/>
        <end position="390"/>
    </location>
</feature>
<reference evidence="10 11" key="1">
    <citation type="journal article" date="2017" name="BMC Genomics">
        <title>Genomic analysis of methanogenic archaea reveals a shift towards energy conservation.</title>
        <authorList>
            <person name="Gilmore S.P."/>
            <person name="Henske J.K."/>
            <person name="Sexton J.A."/>
            <person name="Solomon K.V."/>
            <person name="Seppala S."/>
            <person name="Yoo J.I."/>
            <person name="Huyett L.M."/>
            <person name="Pressman A."/>
            <person name="Cogan J.Z."/>
            <person name="Kivenson V."/>
            <person name="Peng X."/>
            <person name="Tan Y."/>
            <person name="Valentine D.L."/>
            <person name="O'Malley M.A."/>
        </authorList>
    </citation>
    <scope>NUCLEOTIDE SEQUENCE [LARGE SCALE GENOMIC DNA]</scope>
    <source>
        <strain evidence="10 11">M.o.H.</strain>
    </source>
</reference>
<evidence type="ECO:0000256" key="8">
    <source>
        <dbReference type="SAM" id="Phobius"/>
    </source>
</evidence>
<evidence type="ECO:0000256" key="5">
    <source>
        <dbReference type="ARBA" id="ARBA00022692"/>
    </source>
</evidence>
<name>A0A2A2H4F6_METBR</name>
<feature type="transmembrane region" description="Helical" evidence="8">
    <location>
        <begin position="309"/>
        <end position="327"/>
    </location>
</feature>
<dbReference type="RefSeq" id="WP_069583349.1">
    <property type="nucleotide sequence ID" value="NZ_LMVM01000023.1"/>
</dbReference>
<dbReference type="GO" id="GO:0140359">
    <property type="term" value="F:ABC-type transporter activity"/>
    <property type="evidence" value="ECO:0007669"/>
    <property type="project" value="InterPro"/>
</dbReference>
<dbReference type="Proteomes" id="UP000217784">
    <property type="component" value="Unassembled WGS sequence"/>
</dbReference>
<dbReference type="EMBL" id="LMVM01000023">
    <property type="protein sequence ID" value="PAV04247.1"/>
    <property type="molecule type" value="Genomic_DNA"/>
</dbReference>
<evidence type="ECO:0000259" key="9">
    <source>
        <dbReference type="PROSITE" id="PS51012"/>
    </source>
</evidence>